<dbReference type="InterPro" id="IPR036397">
    <property type="entry name" value="RNaseH_sf"/>
</dbReference>
<evidence type="ECO:0000313" key="2">
    <source>
        <dbReference type="Proteomes" id="UP001566132"/>
    </source>
</evidence>
<dbReference type="Gene3D" id="3.30.420.10">
    <property type="entry name" value="Ribonuclease H-like superfamily/Ribonuclease H"/>
    <property type="match status" value="1"/>
</dbReference>
<reference evidence="1 2" key="1">
    <citation type="submission" date="2024-05" db="EMBL/GenBank/DDBJ databases">
        <title>Genetic variation in Jamaican populations of the coffee berry borer (Hypothenemus hampei).</title>
        <authorList>
            <person name="Errbii M."/>
            <person name="Myrie A."/>
        </authorList>
    </citation>
    <scope>NUCLEOTIDE SEQUENCE [LARGE SCALE GENOMIC DNA]</scope>
    <source>
        <strain evidence="1">JA-Hopewell-2020-01-JO</strain>
        <tissue evidence="1">Whole body</tissue>
    </source>
</reference>
<dbReference type="Proteomes" id="UP001566132">
    <property type="component" value="Unassembled WGS sequence"/>
</dbReference>
<gene>
    <name evidence="1" type="ORF">ABEB36_009256</name>
</gene>
<organism evidence="1 2">
    <name type="scientific">Hypothenemus hampei</name>
    <name type="common">Coffee berry borer</name>
    <dbReference type="NCBI Taxonomy" id="57062"/>
    <lineage>
        <taxon>Eukaryota</taxon>
        <taxon>Metazoa</taxon>
        <taxon>Ecdysozoa</taxon>
        <taxon>Arthropoda</taxon>
        <taxon>Hexapoda</taxon>
        <taxon>Insecta</taxon>
        <taxon>Pterygota</taxon>
        <taxon>Neoptera</taxon>
        <taxon>Endopterygota</taxon>
        <taxon>Coleoptera</taxon>
        <taxon>Polyphaga</taxon>
        <taxon>Cucujiformia</taxon>
        <taxon>Curculionidae</taxon>
        <taxon>Scolytinae</taxon>
        <taxon>Hypothenemus</taxon>
    </lineage>
</organism>
<dbReference type="EMBL" id="JBDJPC010000007">
    <property type="protein sequence ID" value="KAL1493552.1"/>
    <property type="molecule type" value="Genomic_DNA"/>
</dbReference>
<dbReference type="PANTHER" id="PTHR33939:SF1">
    <property type="entry name" value="DUF4371 DOMAIN-CONTAINING PROTEIN"/>
    <property type="match status" value="1"/>
</dbReference>
<dbReference type="AlphaFoldDB" id="A0ABD1EGF6"/>
<dbReference type="PANTHER" id="PTHR33939">
    <property type="entry name" value="PROTEIN CBG22215"/>
    <property type="match status" value="1"/>
</dbReference>
<accession>A0ABD1EGF6</accession>
<evidence type="ECO:0000313" key="1">
    <source>
        <dbReference type="EMBL" id="KAL1493552.1"/>
    </source>
</evidence>
<comment type="caution">
    <text evidence="1">The sequence shown here is derived from an EMBL/GenBank/DDBJ whole genome shotgun (WGS) entry which is preliminary data.</text>
</comment>
<proteinExistence type="predicted"/>
<evidence type="ECO:0008006" key="3">
    <source>
        <dbReference type="Google" id="ProtNLM"/>
    </source>
</evidence>
<name>A0ABD1EGF6_HYPHA</name>
<sequence length="131" mass="15352">MPKPLSRASKELVASLIRYFEKEKDADSIRFFLPPYHCQFNAIELVWGICKNYYNAHIGRDGKNIKASLEMWREALAKVTGETWKKCIDHTDLEIMKWYNREQIMDTADTTPLIINFDNDDDKSDEWASDS</sequence>
<keyword evidence="2" id="KW-1185">Reference proteome</keyword>
<protein>
    <recommendedName>
        <fullName evidence="3">Tc1-like transposase DDE domain-containing protein</fullName>
    </recommendedName>
</protein>